<feature type="compositionally biased region" description="Polar residues" evidence="1">
    <location>
        <begin position="262"/>
        <end position="281"/>
    </location>
</feature>
<feature type="region of interest" description="Disordered" evidence="1">
    <location>
        <begin position="1"/>
        <end position="83"/>
    </location>
</feature>
<feature type="compositionally biased region" description="Polar residues" evidence="1">
    <location>
        <begin position="119"/>
        <end position="129"/>
    </location>
</feature>
<feature type="compositionally biased region" description="Basic residues" evidence="1">
    <location>
        <begin position="485"/>
        <end position="498"/>
    </location>
</feature>
<reference evidence="2 3" key="1">
    <citation type="journal article" date="2018" name="Sci. Data">
        <title>The draft genome sequence of cork oak.</title>
        <authorList>
            <person name="Ramos A.M."/>
            <person name="Usie A."/>
            <person name="Barbosa P."/>
            <person name="Barros P.M."/>
            <person name="Capote T."/>
            <person name="Chaves I."/>
            <person name="Simoes F."/>
            <person name="Abreu I."/>
            <person name="Carrasquinho I."/>
            <person name="Faro C."/>
            <person name="Guimaraes J.B."/>
            <person name="Mendonca D."/>
            <person name="Nobrega F."/>
            <person name="Rodrigues L."/>
            <person name="Saibo N.J.M."/>
            <person name="Varela M.C."/>
            <person name="Egas C."/>
            <person name="Matos J."/>
            <person name="Miguel C.M."/>
            <person name="Oliveira M.M."/>
            <person name="Ricardo C.P."/>
            <person name="Goncalves S."/>
        </authorList>
    </citation>
    <scope>NUCLEOTIDE SEQUENCE [LARGE SCALE GENOMIC DNA]</scope>
    <source>
        <strain evidence="3">cv. HL8</strain>
    </source>
</reference>
<keyword evidence="3" id="KW-1185">Reference proteome</keyword>
<dbReference type="Gramene" id="rna-CFP56_56100">
    <property type="protein sequence ID" value="cds-POF17216.1"/>
    <property type="gene ID" value="gene-CFP56_56100"/>
</dbReference>
<dbReference type="PANTHER" id="PTHR38371">
    <property type="entry name" value="RHO GTPASE-ACTIVATING PROTEIN"/>
    <property type="match status" value="1"/>
</dbReference>
<proteinExistence type="predicted"/>
<feature type="region of interest" description="Disordered" evidence="1">
    <location>
        <begin position="254"/>
        <end position="288"/>
    </location>
</feature>
<accession>A0AAW0IXF3</accession>
<feature type="compositionally biased region" description="Basic residues" evidence="1">
    <location>
        <begin position="399"/>
        <end position="409"/>
    </location>
</feature>
<evidence type="ECO:0000313" key="2">
    <source>
        <dbReference type="EMBL" id="KAK7818932.1"/>
    </source>
</evidence>
<name>A0AAW0IXF3_QUESU</name>
<dbReference type="AlphaFoldDB" id="A0AAW0IXF3"/>
<comment type="caution">
    <text evidence="2">The sequence shown here is derived from an EMBL/GenBank/DDBJ whole genome shotgun (WGS) entry which is preliminary data.</text>
</comment>
<sequence>MAGYEPPSFSLGLDLGLDSEPQIAPDKHPIQTPAPHDEDFGPEVMDSDPESRPEPPRILKRLRRGPTTTPTTKTPSSHAVDDDIEDFSSEDDFLKDAHPPSQFQSMCSSSKIPLHGSGVLTTKSSSQLNTRKRKQVSDTSASAGLETIHSELIFPRLTQSPLRMFQLIDSDSDDPSSCDNVSREVRKIGPYSTERQSKSDHSATLSEQKRKVSANINQTEDLWKDFCPTKSFGIPTPAFDEVYEEYFQSLKDKNVPQRPSYAGTSNNDGHHGNTTNSQNDEQIWDSDDPLPPAHHYFFHHDPRIQNLVRSRLPNFSPLGVINNRKYQQPNASAIDYMRQFNNEEASKRQANQKLNVDKSRTRGRNKLKKSNTEDVMLASGGWMDPKQNATQKINVSRSTKGRSKSRKSHAKEVSQAPGSWVEPKSHATTPKDAGKRRVQANGESAGHWFTNSDGRKVYVTRGGQELTGQSAYRQYRKESGAGGFRKSKKRASTKKRKG</sequence>
<feature type="region of interest" description="Disordered" evidence="1">
    <location>
        <begin position="468"/>
        <end position="498"/>
    </location>
</feature>
<organism evidence="2 3">
    <name type="scientific">Quercus suber</name>
    <name type="common">Cork oak</name>
    <dbReference type="NCBI Taxonomy" id="58331"/>
    <lineage>
        <taxon>Eukaryota</taxon>
        <taxon>Viridiplantae</taxon>
        <taxon>Streptophyta</taxon>
        <taxon>Embryophyta</taxon>
        <taxon>Tracheophyta</taxon>
        <taxon>Spermatophyta</taxon>
        <taxon>Magnoliopsida</taxon>
        <taxon>eudicotyledons</taxon>
        <taxon>Gunneridae</taxon>
        <taxon>Pentapetalae</taxon>
        <taxon>rosids</taxon>
        <taxon>fabids</taxon>
        <taxon>Fagales</taxon>
        <taxon>Fagaceae</taxon>
        <taxon>Quercus</taxon>
    </lineage>
</organism>
<evidence type="ECO:0000313" key="3">
    <source>
        <dbReference type="Proteomes" id="UP000237347"/>
    </source>
</evidence>
<gene>
    <name evidence="2" type="ORF">CFP56_040884</name>
</gene>
<feature type="compositionally biased region" description="Low complexity" evidence="1">
    <location>
        <begin position="10"/>
        <end position="19"/>
    </location>
</feature>
<evidence type="ECO:0000256" key="1">
    <source>
        <dbReference type="SAM" id="MobiDB-lite"/>
    </source>
</evidence>
<feature type="region of interest" description="Disordered" evidence="1">
    <location>
        <begin position="117"/>
        <end position="142"/>
    </location>
</feature>
<feature type="region of interest" description="Disordered" evidence="1">
    <location>
        <begin position="356"/>
        <end position="454"/>
    </location>
</feature>
<feature type="region of interest" description="Disordered" evidence="1">
    <location>
        <begin position="169"/>
        <end position="212"/>
    </location>
</feature>
<dbReference type="Proteomes" id="UP000237347">
    <property type="component" value="Unassembled WGS sequence"/>
</dbReference>
<feature type="compositionally biased region" description="Low complexity" evidence="1">
    <location>
        <begin position="66"/>
        <end position="75"/>
    </location>
</feature>
<feature type="region of interest" description="Disordered" evidence="1">
    <location>
        <begin position="88"/>
        <end position="107"/>
    </location>
</feature>
<feature type="compositionally biased region" description="Basic and acidic residues" evidence="1">
    <location>
        <begin position="25"/>
        <end position="39"/>
    </location>
</feature>
<dbReference type="PANTHER" id="PTHR38371:SF1">
    <property type="entry name" value="RHO GTPASE-ACTIVATING PROTEIN"/>
    <property type="match status" value="1"/>
</dbReference>
<dbReference type="EMBL" id="PKMF04000807">
    <property type="protein sequence ID" value="KAK7818932.1"/>
    <property type="molecule type" value="Genomic_DNA"/>
</dbReference>
<protein>
    <submittedName>
        <fullName evidence="2">Uncharacterized protein</fullName>
    </submittedName>
</protein>